<keyword evidence="2" id="KW-1185">Reference proteome</keyword>
<sequence length="59" mass="6305">MVSPAVKREAVAHLKALLGLSERRACRIAGADRKTVPSATALRQALNMKIRTEAFASTA</sequence>
<gene>
    <name evidence="1" type="ORF">CX676_22220</name>
</gene>
<dbReference type="EMBL" id="CP025433">
    <property type="protein sequence ID" value="AUH67005.1"/>
    <property type="molecule type" value="Genomic_DNA"/>
</dbReference>
<proteinExistence type="predicted"/>
<keyword evidence="1" id="KW-0614">Plasmid</keyword>
<dbReference type="Proteomes" id="UP000234530">
    <property type="component" value="Plasmid pPZ03"/>
</dbReference>
<protein>
    <submittedName>
        <fullName evidence="1">Uncharacterized protein</fullName>
    </submittedName>
</protein>
<name>A0A2H5F647_9RHOB</name>
<evidence type="ECO:0000313" key="1">
    <source>
        <dbReference type="EMBL" id="AUH67005.1"/>
    </source>
</evidence>
<evidence type="ECO:0000313" key="2">
    <source>
        <dbReference type="Proteomes" id="UP000234530"/>
    </source>
</evidence>
<reference evidence="1 2" key="1">
    <citation type="journal article" date="2013" name="Antonie Van Leeuwenhoek">
        <title>Paracoccus zhejiangensis sp. nov., isolated from activated sludge in wastewater-treatment system.</title>
        <authorList>
            <person name="Wu Z.G."/>
            <person name="Zhang D.F."/>
            <person name="Liu Y.L."/>
            <person name="Wang F."/>
            <person name="Jiang X."/>
            <person name="Li C."/>
            <person name="Li S.P."/>
            <person name="Hong Q."/>
            <person name="Li W.J."/>
        </authorList>
    </citation>
    <scope>NUCLEOTIDE SEQUENCE [LARGE SCALE GENOMIC DNA]</scope>
    <source>
        <strain evidence="1 2">J6</strain>
        <plasmid evidence="2">Plasmid ppz03</plasmid>
    </source>
</reference>
<accession>A0A2H5F647</accession>
<organism evidence="1 2">
    <name type="scientific">Paracoccus zhejiangensis</name>
    <dbReference type="NCBI Taxonomy" id="1077935"/>
    <lineage>
        <taxon>Bacteria</taxon>
        <taxon>Pseudomonadati</taxon>
        <taxon>Pseudomonadota</taxon>
        <taxon>Alphaproteobacteria</taxon>
        <taxon>Rhodobacterales</taxon>
        <taxon>Paracoccaceae</taxon>
        <taxon>Paracoccus</taxon>
    </lineage>
</organism>
<geneLocation type="plasmid" evidence="2">
    <name>ppz03</name>
</geneLocation>
<dbReference type="AlphaFoldDB" id="A0A2H5F647"/>
<dbReference type="KEGG" id="pzh:CX676_22220"/>
<dbReference type="OrthoDB" id="9809060at2"/>